<evidence type="ECO:0008006" key="3">
    <source>
        <dbReference type="Google" id="ProtNLM"/>
    </source>
</evidence>
<gene>
    <name evidence="1" type="ORF">N781_02340</name>
</gene>
<organism evidence="1 2">
    <name type="scientific">Pontibacillus halophilus JSM 076056 = DSM 19796</name>
    <dbReference type="NCBI Taxonomy" id="1385510"/>
    <lineage>
        <taxon>Bacteria</taxon>
        <taxon>Bacillati</taxon>
        <taxon>Bacillota</taxon>
        <taxon>Bacilli</taxon>
        <taxon>Bacillales</taxon>
        <taxon>Bacillaceae</taxon>
        <taxon>Pontibacillus</taxon>
    </lineage>
</organism>
<dbReference type="AlphaFoldDB" id="A0A0A5IE51"/>
<dbReference type="Proteomes" id="UP000030528">
    <property type="component" value="Unassembled WGS sequence"/>
</dbReference>
<comment type="caution">
    <text evidence="1">The sequence shown here is derived from an EMBL/GenBank/DDBJ whole genome shotgun (WGS) entry which is preliminary data.</text>
</comment>
<dbReference type="EMBL" id="AVPE01000001">
    <property type="protein sequence ID" value="KGX94112.1"/>
    <property type="molecule type" value="Genomic_DNA"/>
</dbReference>
<name>A0A0A5IE51_9BACI</name>
<accession>A0A0A5IE51</accession>
<evidence type="ECO:0000313" key="1">
    <source>
        <dbReference type="EMBL" id="KGX94112.1"/>
    </source>
</evidence>
<dbReference type="InterPro" id="IPR025437">
    <property type="entry name" value="YfhE-like"/>
</dbReference>
<sequence length="42" mass="4907">MNNKAKEAKKRKGNLTKAQEISYLKDFKRANKATLQFPPNER</sequence>
<protein>
    <recommendedName>
        <fullName evidence="3">YfhE family protein</fullName>
    </recommendedName>
</protein>
<dbReference type="Pfam" id="PF14152">
    <property type="entry name" value="YfhE"/>
    <property type="match status" value="1"/>
</dbReference>
<evidence type="ECO:0000313" key="2">
    <source>
        <dbReference type="Proteomes" id="UP000030528"/>
    </source>
</evidence>
<reference evidence="1 2" key="1">
    <citation type="submission" date="2013-08" db="EMBL/GenBank/DDBJ databases">
        <authorList>
            <person name="Huang J."/>
            <person name="Wang G."/>
        </authorList>
    </citation>
    <scope>NUCLEOTIDE SEQUENCE [LARGE SCALE GENOMIC DNA]</scope>
    <source>
        <strain evidence="1 2">JSM 076056</strain>
    </source>
</reference>
<proteinExistence type="predicted"/>
<keyword evidence="2" id="KW-1185">Reference proteome</keyword>
<dbReference type="RefSeq" id="WP_161625276.1">
    <property type="nucleotide sequence ID" value="NZ_AULI01000001.1"/>
</dbReference>